<dbReference type="NCBIfam" id="TIGR00233">
    <property type="entry name" value="trpS"/>
    <property type="match status" value="1"/>
</dbReference>
<keyword evidence="5 10" id="KW-0067">ATP-binding</keyword>
<dbReference type="InterPro" id="IPR050203">
    <property type="entry name" value="Trp-tRNA_synthetase"/>
</dbReference>
<dbReference type="PANTHER" id="PTHR43766">
    <property type="entry name" value="TRYPTOPHAN--TRNA LIGASE, MITOCHONDRIAL"/>
    <property type="match status" value="1"/>
</dbReference>
<dbReference type="GO" id="GO:0005737">
    <property type="term" value="C:cytoplasm"/>
    <property type="evidence" value="ECO:0007669"/>
    <property type="project" value="UniProtKB-UniRule"/>
</dbReference>
<keyword evidence="4 10" id="KW-0547">Nucleotide-binding</keyword>
<gene>
    <name evidence="11" type="primary">trpS</name>
    <name evidence="11" type="ordered locus">ZICARI_170</name>
</gene>
<evidence type="ECO:0000256" key="7">
    <source>
        <dbReference type="ARBA" id="ARBA00023146"/>
    </source>
</evidence>
<dbReference type="EMBL" id="CP002161">
    <property type="protein sequence ID" value="ADM89775.1"/>
    <property type="molecule type" value="Genomic_DNA"/>
</dbReference>
<dbReference type="GO" id="GO:0006436">
    <property type="term" value="P:tryptophanyl-tRNA aminoacylation"/>
    <property type="evidence" value="ECO:0007669"/>
    <property type="project" value="UniProtKB-UniRule"/>
</dbReference>
<comment type="similarity">
    <text evidence="1 10">Belongs to the class-I aminoacyl-tRNA synthetase family.</text>
</comment>
<dbReference type="Gene3D" id="1.10.240.10">
    <property type="entry name" value="Tyrosyl-Transfer RNA Synthetase"/>
    <property type="match status" value="1"/>
</dbReference>
<evidence type="ECO:0000256" key="6">
    <source>
        <dbReference type="ARBA" id="ARBA00022917"/>
    </source>
</evidence>
<dbReference type="KEGG" id="zin:ZICARI_170"/>
<evidence type="ECO:0000313" key="12">
    <source>
        <dbReference type="Proteomes" id="UP000001303"/>
    </source>
</evidence>
<evidence type="ECO:0000256" key="9">
    <source>
        <dbReference type="NCBIfam" id="TIGR00233"/>
    </source>
</evidence>
<proteinExistence type="inferred from homology"/>
<dbReference type="AlphaFoldDB" id="E0TIZ8"/>
<dbReference type="Pfam" id="PF00579">
    <property type="entry name" value="tRNA-synt_1b"/>
    <property type="match status" value="1"/>
</dbReference>
<sequence>MYNCNLITGIRPTGKIHFGHYFGIIKKIIKLQNKFSCLFFIADLHSLSNYKNLKNIKLNIKQILIDCLNIGINPKKTILFIQSKVKEHKELYFFLSTITSIKLLKHLPNYKYLKKCKKNINNITFTYPLLQASDILIYNTNKVLVGYDQIPNIEFVKKLSYKFNLKYKKKVFKIPKIILSNLSNVPGIDGTKMSKSNKNFIELKESKKNIKKKIKIIKTDKKRIYKSIPGNTNKCNIWKYHLIFSNNNIKNKIKKKCLTAKIGCNNCKIILYNSILKIQKNIFKNKYININNFKIIKKILKNNYFKIKKIVKNNIKIIKKIINWNI</sequence>
<dbReference type="InterPro" id="IPR002306">
    <property type="entry name" value="Trp-tRNA-ligase"/>
</dbReference>
<evidence type="ECO:0000256" key="3">
    <source>
        <dbReference type="ARBA" id="ARBA00022598"/>
    </source>
</evidence>
<dbReference type="STRING" id="871271.ZICARI_170"/>
<protein>
    <recommendedName>
        <fullName evidence="2 9">Tryptophan--tRNA ligase</fullName>
        <ecNumber evidence="2 9">6.1.1.2</ecNumber>
    </recommendedName>
</protein>
<evidence type="ECO:0000256" key="5">
    <source>
        <dbReference type="ARBA" id="ARBA00022840"/>
    </source>
</evidence>
<dbReference type="Proteomes" id="UP000001303">
    <property type="component" value="Chromosome"/>
</dbReference>
<evidence type="ECO:0000256" key="10">
    <source>
        <dbReference type="RuleBase" id="RU363036"/>
    </source>
</evidence>
<dbReference type="GO" id="GO:0005524">
    <property type="term" value="F:ATP binding"/>
    <property type="evidence" value="ECO:0007669"/>
    <property type="project" value="UniProtKB-KW"/>
</dbReference>
<evidence type="ECO:0000256" key="4">
    <source>
        <dbReference type="ARBA" id="ARBA00022741"/>
    </source>
</evidence>
<name>E0TIZ8_ZINIC</name>
<dbReference type="EC" id="6.1.1.2" evidence="2 9"/>
<evidence type="ECO:0000256" key="2">
    <source>
        <dbReference type="ARBA" id="ARBA00013161"/>
    </source>
</evidence>
<dbReference type="Gene3D" id="3.40.50.620">
    <property type="entry name" value="HUPs"/>
    <property type="match status" value="1"/>
</dbReference>
<dbReference type="PRINTS" id="PR01039">
    <property type="entry name" value="TRNASYNTHTRP"/>
</dbReference>
<dbReference type="GO" id="GO:0004830">
    <property type="term" value="F:tryptophan-tRNA ligase activity"/>
    <property type="evidence" value="ECO:0007669"/>
    <property type="project" value="UniProtKB-UniRule"/>
</dbReference>
<reference evidence="11 12" key="1">
    <citation type="journal article" date="2010" name="Genome Biol. Evol.">
        <title>Functional convergence in reduced genomes of bacterial symbionts spanning 200 My of evolution.</title>
        <authorList>
            <person name="McCutcheon J.P."/>
            <person name="Moran N.A."/>
        </authorList>
    </citation>
    <scope>NUCLEOTIDE SEQUENCE [LARGE SCALE GENOMIC DNA]</scope>
    <source>
        <strain evidence="11 12">CARI</strain>
    </source>
</reference>
<dbReference type="PANTHER" id="PTHR43766:SF1">
    <property type="entry name" value="TRYPTOPHAN--TRNA LIGASE, MITOCHONDRIAL"/>
    <property type="match status" value="1"/>
</dbReference>
<dbReference type="SUPFAM" id="SSF52374">
    <property type="entry name" value="Nucleotidylyl transferase"/>
    <property type="match status" value="1"/>
</dbReference>
<dbReference type="InterPro" id="IPR014729">
    <property type="entry name" value="Rossmann-like_a/b/a_fold"/>
</dbReference>
<evidence type="ECO:0000256" key="8">
    <source>
        <dbReference type="ARBA" id="ARBA00049929"/>
    </source>
</evidence>
<dbReference type="InterPro" id="IPR002305">
    <property type="entry name" value="aa-tRNA-synth_Ic"/>
</dbReference>
<evidence type="ECO:0000256" key="1">
    <source>
        <dbReference type="ARBA" id="ARBA00005594"/>
    </source>
</evidence>
<accession>E0TIZ8</accession>
<keyword evidence="7 10" id="KW-0030">Aminoacyl-tRNA synthetase</keyword>
<keyword evidence="6 10" id="KW-0648">Protein biosynthesis</keyword>
<organism evidence="11 12">
    <name type="scientific">Zinderia insecticola (strain CARI)</name>
    <dbReference type="NCBI Taxonomy" id="871271"/>
    <lineage>
        <taxon>Bacteria</taxon>
        <taxon>Pseudomonadati</taxon>
        <taxon>Pseudomonadota</taxon>
        <taxon>Betaproteobacteria</taxon>
        <taxon>Burkholderiales</taxon>
        <taxon>Oxalobacteraceae</taxon>
        <taxon>Candidatus Zinderia</taxon>
    </lineage>
</organism>
<keyword evidence="12" id="KW-1185">Reference proteome</keyword>
<keyword evidence="3 10" id="KW-0436">Ligase</keyword>
<comment type="catalytic activity">
    <reaction evidence="8">
        <text>tRNA(Trp) + L-tryptophan + ATP = L-tryptophyl-tRNA(Trp) + AMP + diphosphate + H(+)</text>
        <dbReference type="Rhea" id="RHEA:24080"/>
        <dbReference type="Rhea" id="RHEA-COMP:9671"/>
        <dbReference type="Rhea" id="RHEA-COMP:9705"/>
        <dbReference type="ChEBI" id="CHEBI:15378"/>
        <dbReference type="ChEBI" id="CHEBI:30616"/>
        <dbReference type="ChEBI" id="CHEBI:33019"/>
        <dbReference type="ChEBI" id="CHEBI:57912"/>
        <dbReference type="ChEBI" id="CHEBI:78442"/>
        <dbReference type="ChEBI" id="CHEBI:78535"/>
        <dbReference type="ChEBI" id="CHEBI:456215"/>
        <dbReference type="EC" id="6.1.1.2"/>
    </reaction>
</comment>
<evidence type="ECO:0000313" key="11">
    <source>
        <dbReference type="EMBL" id="ADM89775.1"/>
    </source>
</evidence>
<dbReference type="FunFam" id="1.10.240.10:FF:000005">
    <property type="entry name" value="Tryptophan--tRNA ligase"/>
    <property type="match status" value="1"/>
</dbReference>
<reference key="2">
    <citation type="submission" date="2010-08" db="EMBL/GenBank/DDBJ databases">
        <title>Functional convergence in reduced genomes of bacterial symbionts spanning 200 million years of evolution.</title>
        <authorList>
            <person name="McCutcheon J.P."/>
            <person name="Moran N.A."/>
        </authorList>
    </citation>
    <scope>NUCLEOTIDE SEQUENCE</scope>
    <source>
        <strain>CARI</strain>
    </source>
</reference>
<dbReference type="HOGENOM" id="CLU_029244_0_0_4"/>